<evidence type="ECO:0000256" key="1">
    <source>
        <dbReference type="ARBA" id="ARBA00004141"/>
    </source>
</evidence>
<evidence type="ECO:0000313" key="7">
    <source>
        <dbReference type="Proteomes" id="UP000295198"/>
    </source>
</evidence>
<dbReference type="RefSeq" id="WP_134718305.1">
    <property type="nucleotide sequence ID" value="NZ_SDKM01000019.1"/>
</dbReference>
<accession>A0A4Q4ZAW5</accession>
<proteinExistence type="predicted"/>
<name>A0A4Q4ZAW5_9ACTN</name>
<dbReference type="EMBL" id="SDKM01000019">
    <property type="protein sequence ID" value="RYP85087.1"/>
    <property type="molecule type" value="Genomic_DNA"/>
</dbReference>
<keyword evidence="7" id="KW-1185">Reference proteome</keyword>
<dbReference type="Pfam" id="PF13564">
    <property type="entry name" value="DoxX_2"/>
    <property type="match status" value="1"/>
</dbReference>
<gene>
    <name evidence="6" type="ORF">EKO23_13970</name>
</gene>
<sequence length="117" mass="11513">MNTTAILAGLLAVAFAALGSAKLAAVPAMRTKAEHVGFSVAAYRRIGLLEVLAVLGILVGAAVPVIGALAATGLVLLLGGAVVAHLRNGDGIRAVAPALVLGTVAVAFVVLVLGDLR</sequence>
<evidence type="ECO:0000256" key="4">
    <source>
        <dbReference type="ARBA" id="ARBA00023136"/>
    </source>
</evidence>
<dbReference type="InterPro" id="IPR032808">
    <property type="entry name" value="DoxX"/>
</dbReference>
<feature type="transmembrane region" description="Helical" evidence="5">
    <location>
        <begin position="94"/>
        <end position="114"/>
    </location>
</feature>
<dbReference type="OrthoDB" id="5197053at2"/>
<evidence type="ECO:0000256" key="3">
    <source>
        <dbReference type="ARBA" id="ARBA00022989"/>
    </source>
</evidence>
<dbReference type="GO" id="GO:0016020">
    <property type="term" value="C:membrane"/>
    <property type="evidence" value="ECO:0007669"/>
    <property type="project" value="UniProtKB-SubCell"/>
</dbReference>
<dbReference type="Proteomes" id="UP000295198">
    <property type="component" value="Unassembled WGS sequence"/>
</dbReference>
<feature type="transmembrane region" description="Helical" evidence="5">
    <location>
        <begin position="49"/>
        <end position="82"/>
    </location>
</feature>
<comment type="caution">
    <text evidence="6">The sequence shown here is derived from an EMBL/GenBank/DDBJ whole genome shotgun (WGS) entry which is preliminary data.</text>
</comment>
<reference evidence="6 7" key="1">
    <citation type="submission" date="2019-01" db="EMBL/GenBank/DDBJ databases">
        <title>Nocardioides guangzhouensis sp. nov., an actinobacterium isolated from soil.</title>
        <authorList>
            <person name="Fu Y."/>
            <person name="Cai Y."/>
            <person name="Lin Z."/>
            <person name="Chen P."/>
        </authorList>
    </citation>
    <scope>NUCLEOTIDE SEQUENCE [LARGE SCALE GENOMIC DNA]</scope>
    <source>
        <strain evidence="6 7">130</strain>
    </source>
</reference>
<evidence type="ECO:0000256" key="2">
    <source>
        <dbReference type="ARBA" id="ARBA00022692"/>
    </source>
</evidence>
<organism evidence="6 7">
    <name type="scientific">Nocardioides guangzhouensis</name>
    <dbReference type="NCBI Taxonomy" id="2497878"/>
    <lineage>
        <taxon>Bacteria</taxon>
        <taxon>Bacillati</taxon>
        <taxon>Actinomycetota</taxon>
        <taxon>Actinomycetes</taxon>
        <taxon>Propionibacteriales</taxon>
        <taxon>Nocardioidaceae</taxon>
        <taxon>Nocardioides</taxon>
    </lineage>
</organism>
<protein>
    <submittedName>
        <fullName evidence="6">DoxX family protein</fullName>
    </submittedName>
</protein>
<evidence type="ECO:0000313" key="6">
    <source>
        <dbReference type="EMBL" id="RYP85087.1"/>
    </source>
</evidence>
<comment type="subcellular location">
    <subcellularLocation>
        <location evidence="1">Membrane</location>
        <topology evidence="1">Multi-pass membrane protein</topology>
    </subcellularLocation>
</comment>
<evidence type="ECO:0000256" key="5">
    <source>
        <dbReference type="SAM" id="Phobius"/>
    </source>
</evidence>
<keyword evidence="3 5" id="KW-1133">Transmembrane helix</keyword>
<keyword evidence="4 5" id="KW-0472">Membrane</keyword>
<dbReference type="AlphaFoldDB" id="A0A4Q4ZAW5"/>
<keyword evidence="2 5" id="KW-0812">Transmembrane</keyword>